<comment type="caution">
    <text evidence="1">The sequence shown here is derived from an EMBL/GenBank/DDBJ whole genome shotgun (WGS) entry which is preliminary data.</text>
</comment>
<accession>A0A8T0C604</accession>
<dbReference type="EMBL" id="AHCD03000035">
    <property type="protein sequence ID" value="KAF7786119.1"/>
    <property type="molecule type" value="Genomic_DNA"/>
</dbReference>
<reference evidence="1 2" key="1">
    <citation type="journal article" date="2012" name="J. Bacteriol.">
        <title>Genome sequence of the cycloprodigiosin-producing bacterial strain Pseudoalteromonas rubra ATCC 29570(T).</title>
        <authorList>
            <person name="Xie B.B."/>
            <person name="Shu Y.L."/>
            <person name="Qin Q.L."/>
            <person name="Rong J.C."/>
            <person name="Zhang X.Y."/>
            <person name="Chen X.L."/>
            <person name="Zhou B.C."/>
            <person name="Zhang Y.Z."/>
        </authorList>
    </citation>
    <scope>NUCLEOTIDE SEQUENCE [LARGE SCALE GENOMIC DNA]</scope>
    <source>
        <strain evidence="1 2">DSM 6842</strain>
    </source>
</reference>
<proteinExistence type="predicted"/>
<organism evidence="1 2">
    <name type="scientific">Pseudoalteromonas rubra</name>
    <dbReference type="NCBI Taxonomy" id="43658"/>
    <lineage>
        <taxon>Bacteria</taxon>
        <taxon>Pseudomonadati</taxon>
        <taxon>Pseudomonadota</taxon>
        <taxon>Gammaproteobacteria</taxon>
        <taxon>Alteromonadales</taxon>
        <taxon>Pseudoalteromonadaceae</taxon>
        <taxon>Pseudoalteromonas</taxon>
    </lineage>
</organism>
<sequence length="49" mass="5455">MICPAIKKSRARANFFALARFTGEAGIDFRSDYQIVFSCFPVILLGISL</sequence>
<dbReference type="AlphaFoldDB" id="A0A8T0C604"/>
<name>A0A8T0C604_9GAMM</name>
<evidence type="ECO:0000313" key="1">
    <source>
        <dbReference type="EMBL" id="KAF7786119.1"/>
    </source>
</evidence>
<evidence type="ECO:0000313" key="2">
    <source>
        <dbReference type="Proteomes" id="UP000016480"/>
    </source>
</evidence>
<protein>
    <submittedName>
        <fullName evidence="1">Uncharacterized protein</fullName>
    </submittedName>
</protein>
<gene>
    <name evidence="1" type="ORF">PRUB_a0584</name>
</gene>
<dbReference type="Proteomes" id="UP000016480">
    <property type="component" value="Unassembled WGS sequence"/>
</dbReference>